<keyword evidence="3" id="KW-1185">Reference proteome</keyword>
<feature type="compositionally biased region" description="Polar residues" evidence="2">
    <location>
        <begin position="442"/>
        <end position="451"/>
    </location>
</feature>
<dbReference type="OrthoDB" id="6378337at2759"/>
<feature type="compositionally biased region" description="Polar residues" evidence="2">
    <location>
        <begin position="672"/>
        <end position="690"/>
    </location>
</feature>
<feature type="compositionally biased region" description="Polar residues" evidence="2">
    <location>
        <begin position="767"/>
        <end position="778"/>
    </location>
</feature>
<reference evidence="4" key="1">
    <citation type="submission" date="2025-08" db="UniProtKB">
        <authorList>
            <consortium name="RefSeq"/>
        </authorList>
    </citation>
    <scope>IDENTIFICATION</scope>
    <source>
        <tissue evidence="4">Whole organism</tissue>
    </source>
</reference>
<dbReference type="RefSeq" id="XP_018017019.1">
    <property type="nucleotide sequence ID" value="XM_018161530.2"/>
</dbReference>
<dbReference type="GeneID" id="108673669"/>
<feature type="compositionally biased region" description="Polar residues" evidence="2">
    <location>
        <begin position="118"/>
        <end position="135"/>
    </location>
</feature>
<keyword evidence="1" id="KW-0175">Coiled coil</keyword>
<feature type="compositionally biased region" description="Low complexity" evidence="2">
    <location>
        <begin position="355"/>
        <end position="374"/>
    </location>
</feature>
<feature type="compositionally biased region" description="Low complexity" evidence="2">
    <location>
        <begin position="411"/>
        <end position="425"/>
    </location>
</feature>
<evidence type="ECO:0000313" key="3">
    <source>
        <dbReference type="Proteomes" id="UP000694843"/>
    </source>
</evidence>
<protein>
    <submittedName>
        <fullName evidence="4">Mucin-5AC isoform X1</fullName>
    </submittedName>
</protein>
<dbReference type="KEGG" id="hazt:108673669"/>
<sequence length="982" mass="104500">MLGSSKGMAGGERGGPSMLATLKVRVARLEAALRDKEAELSRLQSSTKVTAANELRIQAQTYYQEVVRLRNQLNISQHAAVPILHTQSDITSDDVGAAGSHSHNTAKHQKFLHERSELTSYKLSNMDSSPHSSFTADLPPSPQPPLREDEETLRQSVLSLHEENEKLREQVTTLVNTMRNSDQGMSNSSREVLERLLLKLEDKGFGSSTDGNTSTTQQMKMAELRGKELEWERERSSLRELISTLQEDRCYYKDTASKKDAEHAAAGCTLMLHSHYALVRDEMARLRSEMLALQQQMMSLKNTTAGSSRAPVRPNQRLTPRVSGSASSSENNSSTGRRTQSTVRGGAPRPHVAVARSSASSSRSQTTSRSSKASSEPRELPPAMTTTSHGAAISKRDQQLSTSARLASIKVPAPRTPAARGGPVAVKKLLPANRRDAPTAVQGRSASTAPSKTRVAVTSSSQSASGSGRSTASSSTASSKTNSQKGTPLPSPTKVQVPIAKSRTIASNGYKSSNSVSSKTPKTKSSSSSSQSSRQSSKPNSTPSTPSRSLVTSPSKTKSILPLDNGGKSSPRICQQPSKTIAISEEDADVLVALLQPEPLEAGLNNGSIGAGEVVAELTRQRTMTLSWDSGGGGDTDDSWGATYRSRGVAPGQSSENSDLPAKDALPDPSDDVTQAKETNSSISHKTQSPAHERASAGNNYAVSSVDELKCLLQSHLHRQQKLNQLLEQEPVLVQTSPVRSLMTVKQMKNRKSHRRSPDGAEGNHNVLESSMIAESQCKSLSSPSHSAKALSSPSHSAKALSSPSHSAKALSSPSHSAKALSSPSHSAKALSSPSHSTKALSSQVKATRLPQSPLHRSASATSGSSAGTPKSPHAPSPTKALSTGSELVSRSTKLKKRKSSASRSGDSEMSVCSPGIVRQGTFNLDESEAFISKSHMGEAGENCELGEDGWLIDDEKDSGEILSATIAAHVSRMRQIQDLKK</sequence>
<feature type="compositionally biased region" description="Low complexity" evidence="2">
    <location>
        <begin position="453"/>
        <end position="485"/>
    </location>
</feature>
<feature type="coiled-coil region" evidence="1">
    <location>
        <begin position="19"/>
        <end position="72"/>
    </location>
</feature>
<feature type="compositionally biased region" description="Low complexity" evidence="2">
    <location>
        <begin position="323"/>
        <end position="339"/>
    </location>
</feature>
<feature type="compositionally biased region" description="Low complexity" evidence="2">
    <location>
        <begin position="858"/>
        <end position="869"/>
    </location>
</feature>
<evidence type="ECO:0000256" key="2">
    <source>
        <dbReference type="SAM" id="MobiDB-lite"/>
    </source>
</evidence>
<name>A0A8B7NTD6_HYAAZ</name>
<gene>
    <name evidence="4" type="primary">LOC108673669</name>
</gene>
<organism evidence="3 4">
    <name type="scientific">Hyalella azteca</name>
    <name type="common">Amphipod</name>
    <dbReference type="NCBI Taxonomy" id="294128"/>
    <lineage>
        <taxon>Eukaryota</taxon>
        <taxon>Metazoa</taxon>
        <taxon>Ecdysozoa</taxon>
        <taxon>Arthropoda</taxon>
        <taxon>Crustacea</taxon>
        <taxon>Multicrustacea</taxon>
        <taxon>Malacostraca</taxon>
        <taxon>Eumalacostraca</taxon>
        <taxon>Peracarida</taxon>
        <taxon>Amphipoda</taxon>
        <taxon>Senticaudata</taxon>
        <taxon>Talitrida</taxon>
        <taxon>Talitroidea</taxon>
        <taxon>Hyalellidae</taxon>
        <taxon>Hyalella</taxon>
    </lineage>
</organism>
<feature type="compositionally biased region" description="Low complexity" evidence="2">
    <location>
        <begin position="779"/>
        <end position="837"/>
    </location>
</feature>
<feature type="compositionally biased region" description="Low complexity" evidence="2">
    <location>
        <begin position="511"/>
        <end position="549"/>
    </location>
</feature>
<feature type="region of interest" description="Disordered" evidence="2">
    <location>
        <begin position="738"/>
        <end position="913"/>
    </location>
</feature>
<evidence type="ECO:0000256" key="1">
    <source>
        <dbReference type="SAM" id="Coils"/>
    </source>
</evidence>
<feature type="region of interest" description="Disordered" evidence="2">
    <location>
        <begin position="92"/>
        <end position="151"/>
    </location>
</feature>
<evidence type="ECO:0000313" key="4">
    <source>
        <dbReference type="RefSeq" id="XP_018017019.1"/>
    </source>
</evidence>
<proteinExistence type="predicted"/>
<feature type="region of interest" description="Disordered" evidence="2">
    <location>
        <begin position="626"/>
        <end position="698"/>
    </location>
</feature>
<accession>A0A8B7NTD6</accession>
<dbReference type="AlphaFoldDB" id="A0A8B7NTD6"/>
<dbReference type="Proteomes" id="UP000694843">
    <property type="component" value="Unplaced"/>
</dbReference>
<feature type="region of interest" description="Disordered" evidence="2">
    <location>
        <begin position="302"/>
        <end position="573"/>
    </location>
</feature>
<feature type="compositionally biased region" description="Polar residues" evidence="2">
    <location>
        <begin position="880"/>
        <end position="889"/>
    </location>
</feature>